<dbReference type="GO" id="GO:0016787">
    <property type="term" value="F:hydrolase activity"/>
    <property type="evidence" value="ECO:0007669"/>
    <property type="project" value="InterPro"/>
</dbReference>
<accession>A0A136A723</accession>
<dbReference type="STRING" id="1799789.AX660_00300"/>
<dbReference type="AlphaFoldDB" id="A0A136A723"/>
<dbReference type="GO" id="GO:0009166">
    <property type="term" value="P:nucleotide catabolic process"/>
    <property type="evidence" value="ECO:0007669"/>
    <property type="project" value="InterPro"/>
</dbReference>
<dbReference type="EMBL" id="LSNE01000001">
    <property type="protein sequence ID" value="KXI31045.1"/>
    <property type="molecule type" value="Genomic_DNA"/>
</dbReference>
<evidence type="ECO:0000259" key="1">
    <source>
        <dbReference type="Pfam" id="PF02872"/>
    </source>
</evidence>
<dbReference type="PANTHER" id="PTHR11575:SF24">
    <property type="entry name" value="5'-NUCLEOTIDASE"/>
    <property type="match status" value="1"/>
</dbReference>
<dbReference type="SUPFAM" id="SSF56300">
    <property type="entry name" value="Metallo-dependent phosphatases"/>
    <property type="match status" value="1"/>
</dbReference>
<comment type="caution">
    <text evidence="2">The sequence shown here is derived from an EMBL/GenBank/DDBJ whole genome shotgun (WGS) entry which is preliminary data.</text>
</comment>
<reference evidence="3" key="1">
    <citation type="submission" date="2016-02" db="EMBL/GenBank/DDBJ databases">
        <authorList>
            <person name="Schultz-Johansen M."/>
            <person name="Glaring M.A."/>
            <person name="Bech P.K."/>
            <person name="Stougaard P."/>
        </authorList>
    </citation>
    <scope>NUCLEOTIDE SEQUENCE [LARGE SCALE GENOMIC DNA]</scope>
    <source>
        <strain evidence="3">S66</strain>
    </source>
</reference>
<dbReference type="Gene3D" id="3.90.780.10">
    <property type="entry name" value="5'-Nucleotidase, C-terminal domain"/>
    <property type="match status" value="1"/>
</dbReference>
<gene>
    <name evidence="2" type="ORF">AX660_00300</name>
</gene>
<proteinExistence type="predicted"/>
<dbReference type="InterPro" id="IPR008334">
    <property type="entry name" value="5'-Nucleotdase_C"/>
</dbReference>
<dbReference type="SUPFAM" id="SSF55816">
    <property type="entry name" value="5'-nucleotidase (syn. UDP-sugar hydrolase), C-terminal domain"/>
    <property type="match status" value="1"/>
</dbReference>
<organism evidence="2 3">
    <name type="scientific">Paraglaciecola hydrolytica</name>
    <dbReference type="NCBI Taxonomy" id="1799789"/>
    <lineage>
        <taxon>Bacteria</taxon>
        <taxon>Pseudomonadati</taxon>
        <taxon>Pseudomonadota</taxon>
        <taxon>Gammaproteobacteria</taxon>
        <taxon>Alteromonadales</taxon>
        <taxon>Alteromonadaceae</taxon>
        <taxon>Paraglaciecola</taxon>
    </lineage>
</organism>
<keyword evidence="3" id="KW-1185">Reference proteome</keyword>
<feature type="domain" description="5'-Nucleotidase C-terminal" evidence="1">
    <location>
        <begin position="289"/>
        <end position="444"/>
    </location>
</feature>
<sequence length="486" mass="54105">MPTVLSAQTAKQKHLTLVFASNMPEIGPANKGSYPKLASLLEKSRQEDEQNLFVFGGSSLGPSSLSSLDRGSHIIDILNTLEPDLMSVGKSEFSYFEDELSLRSYEAAFPFVSSNIYDPLTKSNMEGINTNIIIDKGGLSVGFISILDESVVQEYLLERISILEPQALLNQQIKQLEQQGADLIVMLYSQEKDYYQALLDTKKIDFALRILPTAHDEHSEKPAVLAKRYILSDIKTTLVLKLSWPQNSPKELSIDELNLDLNTYPDHTATAILIDEYTRRLNRLLSQPIGTLSQPMNSQKTLIRTAENAFGNFIADALKEAAHAEIAMVNSGSVRGDKNYQANSILTRGDIIRELPYRTHLSVVSIRGAQLWAALEHGVSQVEDIKGRFLQVSGMSFSYSLEQPVGKRVQNVQINGKALKLNQQYKLATSDYIVKGGDGFTAFNDVQNLEVLSQNTPLVSDIVIRAIQKQQTITPKLTSRIVRMEQ</sequence>
<dbReference type="InterPro" id="IPR036907">
    <property type="entry name" value="5'-Nucleotdase_C_sf"/>
</dbReference>
<name>A0A136A723_9ALTE</name>
<protein>
    <submittedName>
        <fullName evidence="2">Bifunctional metallophosphatase/5'-nucleotidase</fullName>
    </submittedName>
</protein>
<dbReference type="PANTHER" id="PTHR11575">
    <property type="entry name" value="5'-NUCLEOTIDASE-RELATED"/>
    <property type="match status" value="1"/>
</dbReference>
<evidence type="ECO:0000313" key="2">
    <source>
        <dbReference type="EMBL" id="KXI31045.1"/>
    </source>
</evidence>
<dbReference type="Pfam" id="PF02872">
    <property type="entry name" value="5_nucleotid_C"/>
    <property type="match status" value="1"/>
</dbReference>
<dbReference type="InterPro" id="IPR006179">
    <property type="entry name" value="5_nucleotidase/apyrase"/>
</dbReference>
<evidence type="ECO:0000313" key="3">
    <source>
        <dbReference type="Proteomes" id="UP000070299"/>
    </source>
</evidence>
<dbReference type="Gene3D" id="3.60.21.10">
    <property type="match status" value="1"/>
</dbReference>
<dbReference type="InterPro" id="IPR029052">
    <property type="entry name" value="Metallo-depent_PP-like"/>
</dbReference>
<dbReference type="OrthoDB" id="9803927at2"/>
<dbReference type="Proteomes" id="UP000070299">
    <property type="component" value="Unassembled WGS sequence"/>
</dbReference>